<proteinExistence type="predicted"/>
<name>A0A1X7SG59_AMPQE</name>
<sequence>NIASESTLSSQENTIQLIRSILQYCNETEVSSCVLPSVELTLSSTLISSASIYR</sequence>
<dbReference type="EnsemblMetazoa" id="Aqu2.1.01018_001">
    <property type="protein sequence ID" value="Aqu2.1.01018_001"/>
    <property type="gene ID" value="Aqu2.1.01018"/>
</dbReference>
<reference evidence="1" key="1">
    <citation type="submission" date="2017-05" db="UniProtKB">
        <authorList>
            <consortium name="EnsemblMetazoa"/>
        </authorList>
    </citation>
    <scope>IDENTIFICATION</scope>
</reference>
<dbReference type="InParanoid" id="A0A1X7SG59"/>
<dbReference type="AlphaFoldDB" id="A0A1X7SG59"/>
<organism evidence="1">
    <name type="scientific">Amphimedon queenslandica</name>
    <name type="common">Sponge</name>
    <dbReference type="NCBI Taxonomy" id="400682"/>
    <lineage>
        <taxon>Eukaryota</taxon>
        <taxon>Metazoa</taxon>
        <taxon>Porifera</taxon>
        <taxon>Demospongiae</taxon>
        <taxon>Heteroscleromorpha</taxon>
        <taxon>Haplosclerida</taxon>
        <taxon>Niphatidae</taxon>
        <taxon>Amphimedon</taxon>
    </lineage>
</organism>
<accession>A0A1X7SG59</accession>
<protein>
    <submittedName>
        <fullName evidence="1">Uncharacterized protein</fullName>
    </submittedName>
</protein>
<evidence type="ECO:0000313" key="1">
    <source>
        <dbReference type="EnsemblMetazoa" id="Aqu2.1.01018_001"/>
    </source>
</evidence>